<reference evidence="8 9" key="1">
    <citation type="journal article" date="2011" name="J. Bacteriol.">
        <title>Complete genome of the cellulolytic ruminal bacterium Ruminococcus albus 7.</title>
        <authorList>
            <person name="Suen G."/>
            <person name="Stevenson D.M."/>
            <person name="Bruce D.C."/>
            <person name="Chertkov O."/>
            <person name="Copeland A."/>
            <person name="Cheng J.F."/>
            <person name="Detter C."/>
            <person name="Detter J.C."/>
            <person name="Goodwin L.A."/>
            <person name="Han C.S."/>
            <person name="Hauser L.J."/>
            <person name="Ivanova N.N."/>
            <person name="Kyrpides N.C."/>
            <person name="Land M.L."/>
            <person name="Lapidus A."/>
            <person name="Lucas S."/>
            <person name="Ovchinnikova G."/>
            <person name="Pitluck S."/>
            <person name="Tapia R."/>
            <person name="Woyke T."/>
            <person name="Boyum J."/>
            <person name="Mead D."/>
            <person name="Weimer P.J."/>
        </authorList>
    </citation>
    <scope>NUCLEOTIDE SEQUENCE [LARGE SCALE GENOMIC DNA]</scope>
    <source>
        <strain evidence="9">ATCC 27210 / DSM 20455 / JCM 14654 / NCDO 2250 / 7</strain>
    </source>
</reference>
<dbReference type="InterPro" id="IPR006330">
    <property type="entry name" value="Ado/ade_deaminase"/>
</dbReference>
<protein>
    <recommendedName>
        <fullName evidence="3">adenosine deaminase</fullName>
        <ecNumber evidence="3">3.5.4.4</ecNumber>
    </recommendedName>
</protein>
<comment type="cofactor">
    <cofactor evidence="1">
        <name>Zn(2+)</name>
        <dbReference type="ChEBI" id="CHEBI:29105"/>
    </cofactor>
</comment>
<evidence type="ECO:0000259" key="7">
    <source>
        <dbReference type="Pfam" id="PF00962"/>
    </source>
</evidence>
<dbReference type="GO" id="GO:0046872">
    <property type="term" value="F:metal ion binding"/>
    <property type="evidence" value="ECO:0007669"/>
    <property type="project" value="UniProtKB-KW"/>
</dbReference>
<dbReference type="InterPro" id="IPR001365">
    <property type="entry name" value="A_deaminase_dom"/>
</dbReference>
<dbReference type="Pfam" id="PF00962">
    <property type="entry name" value="A_deaminase"/>
    <property type="match status" value="1"/>
</dbReference>
<gene>
    <name evidence="8" type="ordered locus">Rumal_1542</name>
</gene>
<dbReference type="EC" id="3.5.4.4" evidence="3"/>
<name>E6UH51_RUMA7</name>
<dbReference type="Gene3D" id="3.20.20.140">
    <property type="entry name" value="Metal-dependent hydrolases"/>
    <property type="match status" value="1"/>
</dbReference>
<dbReference type="EMBL" id="CP002403">
    <property type="protein sequence ID" value="ADU22043.1"/>
    <property type="molecule type" value="Genomic_DNA"/>
</dbReference>
<evidence type="ECO:0000256" key="4">
    <source>
        <dbReference type="ARBA" id="ARBA00022723"/>
    </source>
</evidence>
<dbReference type="GO" id="GO:0005829">
    <property type="term" value="C:cytosol"/>
    <property type="evidence" value="ECO:0007669"/>
    <property type="project" value="TreeGrafter"/>
</dbReference>
<dbReference type="GO" id="GO:0043103">
    <property type="term" value="P:hypoxanthine salvage"/>
    <property type="evidence" value="ECO:0007669"/>
    <property type="project" value="TreeGrafter"/>
</dbReference>
<dbReference type="eggNOG" id="COG1816">
    <property type="taxonomic scope" value="Bacteria"/>
</dbReference>
<keyword evidence="6" id="KW-0862">Zinc</keyword>
<evidence type="ECO:0000256" key="5">
    <source>
        <dbReference type="ARBA" id="ARBA00022801"/>
    </source>
</evidence>
<dbReference type="OrthoDB" id="9779574at2"/>
<keyword evidence="4" id="KW-0479">Metal-binding</keyword>
<dbReference type="PANTHER" id="PTHR11409:SF43">
    <property type="entry name" value="ADENOSINE DEAMINASE"/>
    <property type="match status" value="1"/>
</dbReference>
<evidence type="ECO:0000256" key="3">
    <source>
        <dbReference type="ARBA" id="ARBA00012784"/>
    </source>
</evidence>
<dbReference type="RefSeq" id="WP_013498208.1">
    <property type="nucleotide sequence ID" value="NC_014833.1"/>
</dbReference>
<dbReference type="AlphaFoldDB" id="E6UH51"/>
<comment type="similarity">
    <text evidence="2">Belongs to the metallo-dependent hydrolases superfamily. Adenosine and AMP deaminases family.</text>
</comment>
<evidence type="ECO:0000313" key="8">
    <source>
        <dbReference type="EMBL" id="ADU22043.1"/>
    </source>
</evidence>
<keyword evidence="5" id="KW-0378">Hydrolase</keyword>
<dbReference type="STRING" id="697329.Rumal_1542"/>
<accession>E6UH51</accession>
<dbReference type="GO" id="GO:0004000">
    <property type="term" value="F:adenosine deaminase activity"/>
    <property type="evidence" value="ECO:0007669"/>
    <property type="project" value="TreeGrafter"/>
</dbReference>
<dbReference type="InterPro" id="IPR032466">
    <property type="entry name" value="Metal_Hydrolase"/>
</dbReference>
<sequence length="502" mass="56999">MTINEYFKSIKTNKAKLRQFIAAMPKGGDLHNHLTGAAYAELYFEIACKKKLYVDYSTGKLYTSMPDPSTVSDISKVKQLPPDPKDLHESRMKLIDKWSIRNYQPYKYSLGPDEYFFSEFGMFGAAASDDDLPDLLHEAMLRAKEENVQYLEIIGISPKAPDYAGLSEADYNDFNSKFIDLCDRYNDYPPNMQVALEDLSRRVVDIFKSTGCLNTSIDNYVARNVALADAGRNADGCSKFLTSRFDTAQVTADDVVFRFQGYASRTGDPVMVLAQLYIVYEAMTKIPDILVGCNFVAAENSENSMRFYRAHMAMFYLMRTMYTKAPNTALHAGELTMGLIRPEHLTYHIGAAVNYQSNATTYISLADRIGHGVDIAFEHNSFNIIKLLKEKNIAVEINLTSNEFILGVKDDTHPFMLYKDNEVPMVISTDDPGILRTSLTEEFTLAVQRYDLDYTFVKKLTENSIDYSFLSNTDKEAVKKDYQDKFIAFEDMLVKTLNLTKE</sequence>
<evidence type="ECO:0000256" key="1">
    <source>
        <dbReference type="ARBA" id="ARBA00001947"/>
    </source>
</evidence>
<organism evidence="8 9">
    <name type="scientific">Ruminococcus albus (strain ATCC 27210 / DSM 20455 / JCM 14654 / NCDO 2250 / 7)</name>
    <dbReference type="NCBI Taxonomy" id="697329"/>
    <lineage>
        <taxon>Bacteria</taxon>
        <taxon>Bacillati</taxon>
        <taxon>Bacillota</taxon>
        <taxon>Clostridia</taxon>
        <taxon>Eubacteriales</taxon>
        <taxon>Oscillospiraceae</taxon>
        <taxon>Ruminococcus</taxon>
    </lineage>
</organism>
<dbReference type="PANTHER" id="PTHR11409">
    <property type="entry name" value="ADENOSINE DEAMINASE"/>
    <property type="match status" value="1"/>
</dbReference>
<proteinExistence type="inferred from homology"/>
<evidence type="ECO:0000313" key="9">
    <source>
        <dbReference type="Proteomes" id="UP000006919"/>
    </source>
</evidence>
<evidence type="ECO:0000256" key="6">
    <source>
        <dbReference type="ARBA" id="ARBA00022833"/>
    </source>
</evidence>
<dbReference type="KEGG" id="ral:Rumal_1542"/>
<evidence type="ECO:0000256" key="2">
    <source>
        <dbReference type="ARBA" id="ARBA00006676"/>
    </source>
</evidence>
<dbReference type="GO" id="GO:0046103">
    <property type="term" value="P:inosine biosynthetic process"/>
    <property type="evidence" value="ECO:0007669"/>
    <property type="project" value="TreeGrafter"/>
</dbReference>
<dbReference type="SUPFAM" id="SSF51556">
    <property type="entry name" value="Metallo-dependent hydrolases"/>
    <property type="match status" value="1"/>
</dbReference>
<dbReference type="Proteomes" id="UP000006919">
    <property type="component" value="Chromosome"/>
</dbReference>
<dbReference type="GO" id="GO:0006154">
    <property type="term" value="P:adenosine catabolic process"/>
    <property type="evidence" value="ECO:0007669"/>
    <property type="project" value="TreeGrafter"/>
</dbReference>
<feature type="domain" description="Adenosine deaminase" evidence="7">
    <location>
        <begin position="344"/>
        <end position="479"/>
    </location>
</feature>
<dbReference type="HOGENOM" id="CLU_573569_0_0_9"/>